<comment type="catalytic activity">
    <reaction evidence="7 8">
        <text>CMP + ATP = CDP + ADP</text>
        <dbReference type="Rhea" id="RHEA:11600"/>
        <dbReference type="ChEBI" id="CHEBI:30616"/>
        <dbReference type="ChEBI" id="CHEBI:58069"/>
        <dbReference type="ChEBI" id="CHEBI:60377"/>
        <dbReference type="ChEBI" id="CHEBI:456216"/>
        <dbReference type="EC" id="2.7.4.25"/>
    </reaction>
</comment>
<accession>A0ABU8MV72</accession>
<keyword evidence="2 8" id="KW-0808">Transferase</keyword>
<evidence type="ECO:0000256" key="4">
    <source>
        <dbReference type="ARBA" id="ARBA00022777"/>
    </source>
</evidence>
<dbReference type="InterPro" id="IPR027417">
    <property type="entry name" value="P-loop_NTPase"/>
</dbReference>
<organism evidence="11 12">
    <name type="scientific">Actinomycetospora aurantiaca</name>
    <dbReference type="NCBI Taxonomy" id="3129233"/>
    <lineage>
        <taxon>Bacteria</taxon>
        <taxon>Bacillati</taxon>
        <taxon>Actinomycetota</taxon>
        <taxon>Actinomycetes</taxon>
        <taxon>Pseudonocardiales</taxon>
        <taxon>Pseudonocardiaceae</taxon>
        <taxon>Actinomycetospora</taxon>
    </lineage>
</organism>
<keyword evidence="3 8" id="KW-0547">Nucleotide-binding</keyword>
<gene>
    <name evidence="8 11" type="primary">cmk</name>
    <name evidence="11" type="ORF">WCD74_25895</name>
</gene>
<feature type="compositionally biased region" description="Low complexity" evidence="9">
    <location>
        <begin position="184"/>
        <end position="199"/>
    </location>
</feature>
<evidence type="ECO:0000256" key="2">
    <source>
        <dbReference type="ARBA" id="ARBA00022679"/>
    </source>
</evidence>
<comment type="similarity">
    <text evidence="1 8">Belongs to the cytidylate kinase family. Type 1 subfamily.</text>
</comment>
<dbReference type="InterPro" id="IPR003136">
    <property type="entry name" value="Cytidylate_kin"/>
</dbReference>
<evidence type="ECO:0000259" key="10">
    <source>
        <dbReference type="Pfam" id="PF02224"/>
    </source>
</evidence>
<comment type="catalytic activity">
    <reaction evidence="6 8">
        <text>dCMP + ATP = dCDP + ADP</text>
        <dbReference type="Rhea" id="RHEA:25094"/>
        <dbReference type="ChEBI" id="CHEBI:30616"/>
        <dbReference type="ChEBI" id="CHEBI:57566"/>
        <dbReference type="ChEBI" id="CHEBI:58593"/>
        <dbReference type="ChEBI" id="CHEBI:456216"/>
        <dbReference type="EC" id="2.7.4.25"/>
    </reaction>
</comment>
<evidence type="ECO:0000256" key="3">
    <source>
        <dbReference type="ARBA" id="ARBA00022741"/>
    </source>
</evidence>
<evidence type="ECO:0000313" key="11">
    <source>
        <dbReference type="EMBL" id="MEJ2871219.1"/>
    </source>
</evidence>
<dbReference type="GO" id="GO:0016301">
    <property type="term" value="F:kinase activity"/>
    <property type="evidence" value="ECO:0007669"/>
    <property type="project" value="UniProtKB-KW"/>
</dbReference>
<name>A0ABU8MV72_9PSEU</name>
<dbReference type="Proteomes" id="UP001385809">
    <property type="component" value="Unassembled WGS sequence"/>
</dbReference>
<dbReference type="CDD" id="cd02020">
    <property type="entry name" value="CMPK"/>
    <property type="match status" value="1"/>
</dbReference>
<reference evidence="11 12" key="1">
    <citation type="submission" date="2024-03" db="EMBL/GenBank/DDBJ databases">
        <title>Actinomycetospora sp. OC33-EN08, a novel actinomycete isolated from wild orchid (Aerides multiflora).</title>
        <authorList>
            <person name="Suriyachadkun C."/>
        </authorList>
    </citation>
    <scope>NUCLEOTIDE SEQUENCE [LARGE SCALE GENOMIC DNA]</scope>
    <source>
        <strain evidence="11 12">OC33-EN08</strain>
    </source>
</reference>
<protein>
    <recommendedName>
        <fullName evidence="8">Cytidylate kinase</fullName>
        <shortName evidence="8">CK</shortName>
        <ecNumber evidence="8">2.7.4.25</ecNumber>
    </recommendedName>
    <alternativeName>
        <fullName evidence="8">Cytidine monophosphate kinase</fullName>
        <shortName evidence="8">CMP kinase</shortName>
    </alternativeName>
</protein>
<keyword evidence="4 8" id="KW-0418">Kinase</keyword>
<dbReference type="InterPro" id="IPR011994">
    <property type="entry name" value="Cytidylate_kinase_dom"/>
</dbReference>
<proteinExistence type="inferred from homology"/>
<feature type="region of interest" description="Disordered" evidence="9">
    <location>
        <begin position="179"/>
        <end position="212"/>
    </location>
</feature>
<feature type="binding site" evidence="8">
    <location>
        <begin position="22"/>
        <end position="30"/>
    </location>
    <ligand>
        <name>ATP</name>
        <dbReference type="ChEBI" id="CHEBI:30616"/>
    </ligand>
</feature>
<evidence type="ECO:0000256" key="5">
    <source>
        <dbReference type="ARBA" id="ARBA00022840"/>
    </source>
</evidence>
<evidence type="ECO:0000256" key="9">
    <source>
        <dbReference type="SAM" id="MobiDB-lite"/>
    </source>
</evidence>
<keyword evidence="8" id="KW-0963">Cytoplasm</keyword>
<evidence type="ECO:0000313" key="12">
    <source>
        <dbReference type="Proteomes" id="UP001385809"/>
    </source>
</evidence>
<dbReference type="Gene3D" id="3.40.50.300">
    <property type="entry name" value="P-loop containing nucleotide triphosphate hydrolases"/>
    <property type="match status" value="1"/>
</dbReference>
<dbReference type="SUPFAM" id="SSF52540">
    <property type="entry name" value="P-loop containing nucleoside triphosphate hydrolases"/>
    <property type="match status" value="1"/>
</dbReference>
<sequence length="260" mass="27092">MVDVREALVVEKVLQGVVAVDGPSGTGKSTTARGLAMRLGARYLDTGAMYRAATLAVMHSGVPLDATRTDADGHDDAVSVAVHADLAMSTDPAEPRVRLGGEDVGAEIRGADVTRNVSAISALTEVRRHLVDEQRRIIAAALDHGSGIVVEGRDIGTVVAPDADLKIYLVASDTVRAGRRSAEDTSAGRATDATATGTDLARRDRLDSSRAASPLRAADDAVEVDTSTLDIDGVLDRLEELAAERGMLVSALAWSSADGR</sequence>
<keyword evidence="5 8" id="KW-0067">ATP-binding</keyword>
<evidence type="ECO:0000256" key="7">
    <source>
        <dbReference type="ARBA" id="ARBA00048478"/>
    </source>
</evidence>
<dbReference type="RefSeq" id="WP_337697788.1">
    <property type="nucleotide sequence ID" value="NZ_JBBEGN010000020.1"/>
</dbReference>
<dbReference type="EMBL" id="JBBEGN010000020">
    <property type="protein sequence ID" value="MEJ2871219.1"/>
    <property type="molecule type" value="Genomic_DNA"/>
</dbReference>
<dbReference type="Pfam" id="PF02224">
    <property type="entry name" value="Cytidylate_kin"/>
    <property type="match status" value="1"/>
</dbReference>
<comment type="caution">
    <text evidence="11">The sequence shown here is derived from an EMBL/GenBank/DDBJ whole genome shotgun (WGS) entry which is preliminary data.</text>
</comment>
<evidence type="ECO:0000256" key="6">
    <source>
        <dbReference type="ARBA" id="ARBA00047615"/>
    </source>
</evidence>
<evidence type="ECO:0000256" key="1">
    <source>
        <dbReference type="ARBA" id="ARBA00009427"/>
    </source>
</evidence>
<feature type="domain" description="Cytidylate kinase" evidence="10">
    <location>
        <begin position="18"/>
        <end position="241"/>
    </location>
</feature>
<keyword evidence="12" id="KW-1185">Reference proteome</keyword>
<dbReference type="HAMAP" id="MF_00238">
    <property type="entry name" value="Cytidyl_kinase_type1"/>
    <property type="match status" value="1"/>
</dbReference>
<comment type="subcellular location">
    <subcellularLocation>
        <location evidence="8">Cytoplasm</location>
    </subcellularLocation>
</comment>
<evidence type="ECO:0000256" key="8">
    <source>
        <dbReference type="HAMAP-Rule" id="MF_00238"/>
    </source>
</evidence>
<dbReference type="EC" id="2.7.4.25" evidence="8"/>
<dbReference type="NCBIfam" id="TIGR00017">
    <property type="entry name" value="cmk"/>
    <property type="match status" value="1"/>
</dbReference>